<dbReference type="Proteomes" id="UP000095759">
    <property type="component" value="Unassembled WGS sequence"/>
</dbReference>
<comment type="caution">
    <text evidence="3">The sequence shown here is derived from an EMBL/GenBank/DDBJ whole genome shotgun (WGS) entry which is preliminary data.</text>
</comment>
<dbReference type="PANTHER" id="PTHR31157">
    <property type="entry name" value="SCP DOMAIN-CONTAINING PROTEIN"/>
    <property type="match status" value="1"/>
</dbReference>
<dbReference type="InterPro" id="IPR035940">
    <property type="entry name" value="CAP_sf"/>
</dbReference>
<dbReference type="PANTHER" id="PTHR31157:SF1">
    <property type="entry name" value="SCP DOMAIN-CONTAINING PROTEIN"/>
    <property type="match status" value="1"/>
</dbReference>
<feature type="region of interest" description="Disordered" evidence="1">
    <location>
        <begin position="1"/>
        <end position="22"/>
    </location>
</feature>
<protein>
    <recommendedName>
        <fullName evidence="2">SCP domain-containing protein</fullName>
    </recommendedName>
</protein>
<evidence type="ECO:0000259" key="2">
    <source>
        <dbReference type="Pfam" id="PF00188"/>
    </source>
</evidence>
<sequence length="151" mass="17311">MTHQFLPDPWEDTWRPPVTGQQYRPQNRTVLIRLLNRERARQGCRPVRLDRTMTRAAQRHSDYMARAGVLSHAGPYTSGPGDRLTEEGYRWRRAAENLARSKPNAATALRLWKASPKHRAAMLTCAYRHAGVGVSSRRGQAWWTLVLAVPR</sequence>
<keyword evidence="4" id="KW-1185">Reference proteome</keyword>
<dbReference type="SUPFAM" id="SSF55797">
    <property type="entry name" value="PR-1-like"/>
    <property type="match status" value="1"/>
</dbReference>
<evidence type="ECO:0000256" key="1">
    <source>
        <dbReference type="SAM" id="MobiDB-lite"/>
    </source>
</evidence>
<dbReference type="Pfam" id="PF00188">
    <property type="entry name" value="CAP"/>
    <property type="match status" value="1"/>
</dbReference>
<reference evidence="3 4" key="1">
    <citation type="submission" date="2016-08" db="EMBL/GenBank/DDBJ databases">
        <title>Complete genome sequence of Streptomyces agglomeratus strain 6-3-2, a novel anti-MRSA actinomycete isolated from Wuli of Tebit, China.</title>
        <authorList>
            <person name="Chen X."/>
        </authorList>
    </citation>
    <scope>NUCLEOTIDE SEQUENCE [LARGE SCALE GENOMIC DNA]</scope>
    <source>
        <strain evidence="3 4">6-3-2</strain>
    </source>
</reference>
<name>A0A1E5P8M0_9ACTN</name>
<dbReference type="EMBL" id="MEHJ01000001">
    <property type="protein sequence ID" value="OEJ25906.1"/>
    <property type="molecule type" value="Genomic_DNA"/>
</dbReference>
<accession>A0A1E5P8M0</accession>
<evidence type="ECO:0000313" key="3">
    <source>
        <dbReference type="EMBL" id="OEJ25906.1"/>
    </source>
</evidence>
<evidence type="ECO:0000313" key="4">
    <source>
        <dbReference type="Proteomes" id="UP000095759"/>
    </source>
</evidence>
<dbReference type="CDD" id="cd05379">
    <property type="entry name" value="CAP_bacterial"/>
    <property type="match status" value="1"/>
</dbReference>
<dbReference type="AlphaFoldDB" id="A0A1E5P8M0"/>
<organism evidence="3 4">
    <name type="scientific">Streptomyces agglomeratus</name>
    <dbReference type="NCBI Taxonomy" id="285458"/>
    <lineage>
        <taxon>Bacteria</taxon>
        <taxon>Bacillati</taxon>
        <taxon>Actinomycetota</taxon>
        <taxon>Actinomycetes</taxon>
        <taxon>Kitasatosporales</taxon>
        <taxon>Streptomycetaceae</taxon>
        <taxon>Streptomyces</taxon>
    </lineage>
</organism>
<dbReference type="RefSeq" id="WP_069932710.1">
    <property type="nucleotide sequence ID" value="NZ_MEHJ01000001.1"/>
</dbReference>
<gene>
    <name evidence="3" type="ORF">AS594_16775</name>
</gene>
<proteinExistence type="predicted"/>
<dbReference type="STRING" id="285458.BGM19_20165"/>
<dbReference type="Gene3D" id="3.40.33.10">
    <property type="entry name" value="CAP"/>
    <property type="match status" value="1"/>
</dbReference>
<dbReference type="InterPro" id="IPR014044">
    <property type="entry name" value="CAP_dom"/>
</dbReference>
<feature type="domain" description="SCP" evidence="2">
    <location>
        <begin position="33"/>
        <end position="144"/>
    </location>
</feature>